<dbReference type="Proteomes" id="UP000886725">
    <property type="component" value="Unassembled WGS sequence"/>
</dbReference>
<organism evidence="1 2">
    <name type="scientific">Candidatus Faecenecus gallistercoris</name>
    <dbReference type="NCBI Taxonomy" id="2840793"/>
    <lineage>
        <taxon>Bacteria</taxon>
        <taxon>Bacillati</taxon>
        <taxon>Bacillota</taxon>
        <taxon>Bacillota incertae sedis</taxon>
        <taxon>Candidatus Faecenecus</taxon>
    </lineage>
</organism>
<protein>
    <submittedName>
        <fullName evidence="1">Uncharacterized protein</fullName>
    </submittedName>
</protein>
<accession>A0A9D0YZE6</accession>
<dbReference type="AlphaFoldDB" id="A0A9D0YZE6"/>
<evidence type="ECO:0000313" key="2">
    <source>
        <dbReference type="Proteomes" id="UP000886725"/>
    </source>
</evidence>
<reference evidence="1" key="2">
    <citation type="journal article" date="2021" name="PeerJ">
        <title>Extensive microbial diversity within the chicken gut microbiome revealed by metagenomics and culture.</title>
        <authorList>
            <person name="Gilroy R."/>
            <person name="Ravi A."/>
            <person name="Getino M."/>
            <person name="Pursley I."/>
            <person name="Horton D.L."/>
            <person name="Alikhan N.F."/>
            <person name="Baker D."/>
            <person name="Gharbi K."/>
            <person name="Hall N."/>
            <person name="Watson M."/>
            <person name="Adriaenssens E.M."/>
            <person name="Foster-Nyarko E."/>
            <person name="Jarju S."/>
            <person name="Secka A."/>
            <person name="Antonio M."/>
            <person name="Oren A."/>
            <person name="Chaudhuri R.R."/>
            <person name="La Ragione R."/>
            <person name="Hildebrand F."/>
            <person name="Pallen M.J."/>
        </authorList>
    </citation>
    <scope>NUCLEOTIDE SEQUENCE</scope>
    <source>
        <strain evidence="1">CHK165-10780</strain>
    </source>
</reference>
<sequence length="157" mass="18332">MLVLSFIKDDTFYCYGVTLREDYHSPYNKEGGVASIMFQASRRTGKRTDAMQLSALLRQVDDIEFETNRKKKDIVSDFVLFLSQFDFELLRTCPVSILDSANQELSVTQLKISRELAAYLKRAREEDQALTLWNQYFNEQFGHPLLEVEPAKIYRKD</sequence>
<name>A0A9D0YZE6_9FIRM</name>
<proteinExistence type="predicted"/>
<comment type="caution">
    <text evidence="1">The sequence shown here is derived from an EMBL/GenBank/DDBJ whole genome shotgun (WGS) entry which is preliminary data.</text>
</comment>
<dbReference type="EMBL" id="DVFU01000060">
    <property type="protein sequence ID" value="HIQ64675.1"/>
    <property type="molecule type" value="Genomic_DNA"/>
</dbReference>
<evidence type="ECO:0000313" key="1">
    <source>
        <dbReference type="EMBL" id="HIQ64675.1"/>
    </source>
</evidence>
<reference evidence="1" key="1">
    <citation type="submission" date="2020-10" db="EMBL/GenBank/DDBJ databases">
        <authorList>
            <person name="Gilroy R."/>
        </authorList>
    </citation>
    <scope>NUCLEOTIDE SEQUENCE</scope>
    <source>
        <strain evidence="1">CHK165-10780</strain>
    </source>
</reference>
<gene>
    <name evidence="1" type="ORF">IAC85_02940</name>
</gene>